<dbReference type="EMBL" id="QUTH01002056">
    <property type="protein sequence ID" value="RHZ27924.1"/>
    <property type="molecule type" value="Genomic_DNA"/>
</dbReference>
<accession>A0A3R6YYC3</accession>
<evidence type="ECO:0000256" key="1">
    <source>
        <dbReference type="SAM" id="MobiDB-lite"/>
    </source>
</evidence>
<feature type="region of interest" description="Disordered" evidence="1">
    <location>
        <begin position="339"/>
        <end position="360"/>
    </location>
</feature>
<dbReference type="VEuPathDB" id="FungiDB:H257_15743"/>
<protein>
    <submittedName>
        <fullName evidence="2">Uncharacterized protein</fullName>
    </submittedName>
</protein>
<comment type="caution">
    <text evidence="2">The sequence shown here is derived from an EMBL/GenBank/DDBJ whole genome shotgun (WGS) entry which is preliminary data.</text>
</comment>
<sequence>MFTKQCKLHTIRQEECRDIHTALVHLASLHADLLLERARLETALREYRQYLPDATGRLEGHTAGFKVWKHNTELYTPTLCCQGMDLTAQERSLLAWTASELERVLTAPVNQLRSKELQLRKAMLVFRDTKVAAVPAALLASWRTKLPSELKPEQREWVAMERVLHPDLYSTKLTPAVPTHWTKDKLLSLIQTPEEQISILPPKERHVRDLLWHYDNVFCLELITPKAVPVSHHAVNHTQQGMKVEVDIDLRCRLVQQELDRAMANPNDMMDSSILHSAPQRFPTQVLRLELEKELDRLLLSQLYERETAEWKALAASLDKTDDGDSSDSDPEAQIARLAKAAGKPQSGTKKATKPSFQKQKRAIQDTVVSSATCLTALRSGGGAVSFRKMDLFGELTMECRVWEKHLRLRAIDTELHAAYNWPGDHFETVALHGFTQMQQTEKVKAALTREQNTLVAQLVANEVMEDMLEFMLEGWVFGERESRRQVQGYVPSVYKEGPLTVHALRTRDHGINMCFTIDTLASDADELKDMNEAKAKFGTPFDKWTPIEVDAQATQRRGKAVQAGSAVATVLNETEQALKFGLFCMTLMYFRGLSLLQKQKNVWNTHASKPSPPTTKLDKPSLLQGERARQANRQRYLYLTFLQLDAANVKAKIGLDRKYLREQERMAAYRQKLYAQHRLAKQETRASTHVQSAFI</sequence>
<evidence type="ECO:0000313" key="3">
    <source>
        <dbReference type="Proteomes" id="UP000285430"/>
    </source>
</evidence>
<dbReference type="AlphaFoldDB" id="A0A3R6YYC3"/>
<dbReference type="Proteomes" id="UP000285430">
    <property type="component" value="Unassembled WGS sequence"/>
</dbReference>
<organism evidence="2 3">
    <name type="scientific">Aphanomyces astaci</name>
    <name type="common">Crayfish plague agent</name>
    <dbReference type="NCBI Taxonomy" id="112090"/>
    <lineage>
        <taxon>Eukaryota</taxon>
        <taxon>Sar</taxon>
        <taxon>Stramenopiles</taxon>
        <taxon>Oomycota</taxon>
        <taxon>Saprolegniomycetes</taxon>
        <taxon>Saprolegniales</taxon>
        <taxon>Verrucalvaceae</taxon>
        <taxon>Aphanomyces</taxon>
    </lineage>
</organism>
<proteinExistence type="predicted"/>
<evidence type="ECO:0000313" key="2">
    <source>
        <dbReference type="EMBL" id="RHZ27924.1"/>
    </source>
</evidence>
<feature type="compositionally biased region" description="Polar residues" evidence="1">
    <location>
        <begin position="346"/>
        <end position="358"/>
    </location>
</feature>
<reference evidence="2 3" key="1">
    <citation type="submission" date="2018-08" db="EMBL/GenBank/DDBJ databases">
        <title>Aphanomyces genome sequencing and annotation.</title>
        <authorList>
            <person name="Minardi D."/>
            <person name="Oidtmann B."/>
            <person name="Van Der Giezen M."/>
            <person name="Studholme D.J."/>
        </authorList>
    </citation>
    <scope>NUCLEOTIDE SEQUENCE [LARGE SCALE GENOMIC DNA]</scope>
    <source>
        <strain evidence="2 3">Da</strain>
    </source>
</reference>
<gene>
    <name evidence="2" type="ORF">DYB37_005726</name>
</gene>
<name>A0A3R6YYC3_APHAT</name>